<dbReference type="InterPro" id="IPR013459">
    <property type="entry name" value="RhaS"/>
</dbReference>
<dbReference type="Pfam" id="PF13407">
    <property type="entry name" value="Peripla_BP_4"/>
    <property type="match status" value="1"/>
</dbReference>
<dbReference type="NCBIfam" id="TIGR02637">
    <property type="entry name" value="RhaS"/>
    <property type="match status" value="1"/>
</dbReference>
<evidence type="ECO:0000256" key="3">
    <source>
        <dbReference type="SAM" id="SignalP"/>
    </source>
</evidence>
<evidence type="ECO:0000256" key="1">
    <source>
        <dbReference type="ARBA" id="ARBA00004418"/>
    </source>
</evidence>
<feature type="signal peptide" evidence="3">
    <location>
        <begin position="1"/>
        <end position="31"/>
    </location>
</feature>
<accession>A0A4R2L2T1</accession>
<proteinExistence type="inferred from homology"/>
<keyword evidence="6" id="KW-1185">Reference proteome</keyword>
<sequence length="338" mass="35489">MNTRTPHSTHTRIALALCAALGLGALTPTEAAERIALVVKNLGNGYFEAANKGGQEAAREIGGVELVMTGPTQPTAEGQIEIINSLIAQKFDAIIVMANDPDALVPVTKKAMQRGIKVISADSAIAPEGRILHLSPSNAQLVGEKLIAMIGKTIGGSGEIAVLSATAQATNQNAWIEWMKRTLAKPEYATLKLDAVVYGDDQSDKSYREANGLLATYPNLKGIIAPTTVGITAASRAVVDKGLVGKVFVSGLGLPSEMAGHVKSGAVDAFALWNPIDVGYSATWIAHRLVKGEASGKPGEEIDAGRMGRIKVGDKGDAAMAEPFTFDKTNVDEFARIF</sequence>
<dbReference type="InterPro" id="IPR028082">
    <property type="entry name" value="Peripla_BP_I"/>
</dbReference>
<keyword evidence="3" id="KW-0732">Signal</keyword>
<dbReference type="InterPro" id="IPR025997">
    <property type="entry name" value="SBP_2_dom"/>
</dbReference>
<dbReference type="Proteomes" id="UP000295765">
    <property type="component" value="Unassembled WGS sequence"/>
</dbReference>
<gene>
    <name evidence="5" type="ORF">EV699_112134</name>
</gene>
<comment type="similarity">
    <text evidence="2">Belongs to the bacterial solute-binding protein 2 family.</text>
</comment>
<dbReference type="GO" id="GO:0015762">
    <property type="term" value="P:rhamnose transmembrane transport"/>
    <property type="evidence" value="ECO:0007669"/>
    <property type="project" value="InterPro"/>
</dbReference>
<feature type="domain" description="Periplasmic binding protein" evidence="4">
    <location>
        <begin position="35"/>
        <end position="293"/>
    </location>
</feature>
<protein>
    <submittedName>
        <fullName evidence="5">Rhamnose-binding protein</fullName>
    </submittedName>
</protein>
<evidence type="ECO:0000259" key="4">
    <source>
        <dbReference type="Pfam" id="PF13407"/>
    </source>
</evidence>
<dbReference type="OrthoDB" id="9781890at2"/>
<dbReference type="PANTHER" id="PTHR30036">
    <property type="entry name" value="D-XYLOSE-BINDING PERIPLASMIC PROTEIN"/>
    <property type="match status" value="1"/>
</dbReference>
<evidence type="ECO:0000313" key="5">
    <source>
        <dbReference type="EMBL" id="TCO80794.1"/>
    </source>
</evidence>
<feature type="chain" id="PRO_5020436291" evidence="3">
    <location>
        <begin position="32"/>
        <end position="338"/>
    </location>
</feature>
<evidence type="ECO:0000256" key="2">
    <source>
        <dbReference type="ARBA" id="ARBA00007639"/>
    </source>
</evidence>
<name>A0A4R2L2T1_9GAMM</name>
<reference evidence="5 6" key="1">
    <citation type="submission" date="2019-03" db="EMBL/GenBank/DDBJ databases">
        <title>Genomic Encyclopedia of Type Strains, Phase IV (KMG-IV): sequencing the most valuable type-strain genomes for metagenomic binning, comparative biology and taxonomic classification.</title>
        <authorList>
            <person name="Goeker M."/>
        </authorList>
    </citation>
    <scope>NUCLEOTIDE SEQUENCE [LARGE SCALE GENOMIC DNA]</scope>
    <source>
        <strain evidence="5 6">DSM 25287</strain>
    </source>
</reference>
<dbReference type="AlphaFoldDB" id="A0A4R2L2T1"/>
<organism evidence="5 6">
    <name type="scientific">Plasticicumulans lactativorans</name>
    <dbReference type="NCBI Taxonomy" id="1133106"/>
    <lineage>
        <taxon>Bacteria</taxon>
        <taxon>Pseudomonadati</taxon>
        <taxon>Pseudomonadota</taxon>
        <taxon>Gammaproteobacteria</taxon>
        <taxon>Candidatus Competibacteraceae</taxon>
        <taxon>Plasticicumulans</taxon>
    </lineage>
</organism>
<dbReference type="CDD" id="cd20000">
    <property type="entry name" value="PBP1_ABC_rhamnose"/>
    <property type="match status" value="1"/>
</dbReference>
<dbReference type="SUPFAM" id="SSF53822">
    <property type="entry name" value="Periplasmic binding protein-like I"/>
    <property type="match status" value="1"/>
</dbReference>
<evidence type="ECO:0000313" key="6">
    <source>
        <dbReference type="Proteomes" id="UP000295765"/>
    </source>
</evidence>
<comment type="caution">
    <text evidence="5">The sequence shown here is derived from an EMBL/GenBank/DDBJ whole genome shotgun (WGS) entry which is preliminary data.</text>
</comment>
<dbReference type="GO" id="GO:0030288">
    <property type="term" value="C:outer membrane-bounded periplasmic space"/>
    <property type="evidence" value="ECO:0007669"/>
    <property type="project" value="TreeGrafter"/>
</dbReference>
<dbReference type="Gene3D" id="3.40.50.2300">
    <property type="match status" value="2"/>
</dbReference>
<dbReference type="InterPro" id="IPR050555">
    <property type="entry name" value="Bact_Solute-Bind_Prot2"/>
</dbReference>
<dbReference type="RefSeq" id="WP_132543075.1">
    <property type="nucleotide sequence ID" value="NZ_SLWY01000012.1"/>
</dbReference>
<dbReference type="PANTHER" id="PTHR30036:SF8">
    <property type="entry name" value="ABC-TYPE SUGAR TRANSPORT SYSTEM PERIPLASMIC COMPONENT-LIKE PROTEIN"/>
    <property type="match status" value="1"/>
</dbReference>
<dbReference type="GO" id="GO:0030246">
    <property type="term" value="F:carbohydrate binding"/>
    <property type="evidence" value="ECO:0007669"/>
    <property type="project" value="TreeGrafter"/>
</dbReference>
<comment type="subcellular location">
    <subcellularLocation>
        <location evidence="1">Periplasm</location>
    </subcellularLocation>
</comment>
<dbReference type="EMBL" id="SLWY01000012">
    <property type="protein sequence ID" value="TCO80794.1"/>
    <property type="molecule type" value="Genomic_DNA"/>
</dbReference>